<sequence>MSLRRKIIEDIELTNKKILVRILASLHTIKFLMSKNVEAIIMITHLGKVSFRCDPIRPEVNIILPVDFVTGDKLDEKTTMGKAKIKDGIKGDNIVGSWIE</sequence>
<dbReference type="EMBL" id="AMQM01004615">
    <property type="status" value="NOT_ANNOTATED_CDS"/>
    <property type="molecule type" value="Genomic_DNA"/>
</dbReference>
<evidence type="ECO:0000313" key="1">
    <source>
        <dbReference type="EMBL" id="ESO03323.1"/>
    </source>
</evidence>
<dbReference type="CTD" id="20204614"/>
<dbReference type="AlphaFoldDB" id="T1F715"/>
<keyword evidence="3" id="KW-1185">Reference proteome</keyword>
<dbReference type="InterPro" id="IPR036043">
    <property type="entry name" value="Phosphoglycerate_kinase_sf"/>
</dbReference>
<dbReference type="GO" id="GO:0006096">
    <property type="term" value="P:glycolytic process"/>
    <property type="evidence" value="ECO:0007669"/>
    <property type="project" value="InterPro"/>
</dbReference>
<dbReference type="InParanoid" id="T1F715"/>
<evidence type="ECO:0000313" key="3">
    <source>
        <dbReference type="Proteomes" id="UP000015101"/>
    </source>
</evidence>
<reference evidence="3" key="1">
    <citation type="submission" date="2012-12" db="EMBL/GenBank/DDBJ databases">
        <authorList>
            <person name="Hellsten U."/>
            <person name="Grimwood J."/>
            <person name="Chapman J.A."/>
            <person name="Shapiro H."/>
            <person name="Aerts A."/>
            <person name="Otillar R.P."/>
            <person name="Terry A.Y."/>
            <person name="Boore J.L."/>
            <person name="Simakov O."/>
            <person name="Marletaz F."/>
            <person name="Cho S.-J."/>
            <person name="Edsinger-Gonzales E."/>
            <person name="Havlak P."/>
            <person name="Kuo D.-H."/>
            <person name="Larsson T."/>
            <person name="Lv J."/>
            <person name="Arendt D."/>
            <person name="Savage R."/>
            <person name="Osoegawa K."/>
            <person name="de Jong P."/>
            <person name="Lindberg D.R."/>
            <person name="Seaver E.C."/>
            <person name="Weisblat D.A."/>
            <person name="Putnam N.H."/>
            <person name="Grigoriev I.V."/>
            <person name="Rokhsar D.S."/>
        </authorList>
    </citation>
    <scope>NUCLEOTIDE SEQUENCE</scope>
</reference>
<reference evidence="1 3" key="2">
    <citation type="journal article" date="2013" name="Nature">
        <title>Insights into bilaterian evolution from three spiralian genomes.</title>
        <authorList>
            <person name="Simakov O."/>
            <person name="Marletaz F."/>
            <person name="Cho S.J."/>
            <person name="Edsinger-Gonzales E."/>
            <person name="Havlak P."/>
            <person name="Hellsten U."/>
            <person name="Kuo D.H."/>
            <person name="Larsson T."/>
            <person name="Lv J."/>
            <person name="Arendt D."/>
            <person name="Savage R."/>
            <person name="Osoegawa K."/>
            <person name="de Jong P."/>
            <person name="Grimwood J."/>
            <person name="Chapman J.A."/>
            <person name="Shapiro H."/>
            <person name="Aerts A."/>
            <person name="Otillar R.P."/>
            <person name="Terry A.Y."/>
            <person name="Boore J.L."/>
            <person name="Grigoriev I.V."/>
            <person name="Lindberg D.R."/>
            <person name="Seaver E.C."/>
            <person name="Weisblat D.A."/>
            <person name="Putnam N.H."/>
            <person name="Rokhsar D.S."/>
        </authorList>
    </citation>
    <scope>NUCLEOTIDE SEQUENCE</scope>
</reference>
<dbReference type="EnsemblMetazoa" id="HelroT173609">
    <property type="protein sequence ID" value="HelroP173609"/>
    <property type="gene ID" value="HelroG173609"/>
</dbReference>
<dbReference type="KEGG" id="hro:HELRODRAFT_173609"/>
<proteinExistence type="predicted"/>
<evidence type="ECO:0008006" key="4">
    <source>
        <dbReference type="Google" id="ProtNLM"/>
    </source>
</evidence>
<name>T1F715_HELRO</name>
<evidence type="ECO:0000313" key="2">
    <source>
        <dbReference type="EnsemblMetazoa" id="HelroP173609"/>
    </source>
</evidence>
<dbReference type="RefSeq" id="XP_009018471.1">
    <property type="nucleotide sequence ID" value="XM_009020223.1"/>
</dbReference>
<reference evidence="2" key="3">
    <citation type="submission" date="2015-06" db="UniProtKB">
        <authorList>
            <consortium name="EnsemblMetazoa"/>
        </authorList>
    </citation>
    <scope>IDENTIFICATION</scope>
</reference>
<dbReference type="EMBL" id="KB096633">
    <property type="protein sequence ID" value="ESO03323.1"/>
    <property type="molecule type" value="Genomic_DNA"/>
</dbReference>
<dbReference type="Proteomes" id="UP000015101">
    <property type="component" value="Unassembled WGS sequence"/>
</dbReference>
<protein>
    <recommendedName>
        <fullName evidence="4">Phosphoglycerate kinase</fullName>
    </recommendedName>
</protein>
<dbReference type="GO" id="GO:0004618">
    <property type="term" value="F:phosphoglycerate kinase activity"/>
    <property type="evidence" value="ECO:0007669"/>
    <property type="project" value="InterPro"/>
</dbReference>
<gene>
    <name evidence="2" type="primary">20204614</name>
    <name evidence="1" type="ORF">HELRODRAFT_173609</name>
</gene>
<organism evidence="2 3">
    <name type="scientific">Helobdella robusta</name>
    <name type="common">Californian leech</name>
    <dbReference type="NCBI Taxonomy" id="6412"/>
    <lineage>
        <taxon>Eukaryota</taxon>
        <taxon>Metazoa</taxon>
        <taxon>Spiralia</taxon>
        <taxon>Lophotrochozoa</taxon>
        <taxon>Annelida</taxon>
        <taxon>Clitellata</taxon>
        <taxon>Hirudinea</taxon>
        <taxon>Rhynchobdellida</taxon>
        <taxon>Glossiphoniidae</taxon>
        <taxon>Helobdella</taxon>
    </lineage>
</organism>
<dbReference type="SUPFAM" id="SSF53748">
    <property type="entry name" value="Phosphoglycerate kinase"/>
    <property type="match status" value="1"/>
</dbReference>
<accession>T1F715</accession>
<dbReference type="HOGENOM" id="CLU_2309020_0_0_1"/>
<dbReference type="GeneID" id="20204614"/>